<keyword evidence="5" id="KW-1185">Reference proteome</keyword>
<feature type="compositionally biased region" description="Acidic residues" evidence="2">
    <location>
        <begin position="639"/>
        <end position="657"/>
    </location>
</feature>
<organism evidence="4 5">
    <name type="scientific">Aphanomyces invadans</name>
    <dbReference type="NCBI Taxonomy" id="157072"/>
    <lineage>
        <taxon>Eukaryota</taxon>
        <taxon>Sar</taxon>
        <taxon>Stramenopiles</taxon>
        <taxon>Oomycota</taxon>
        <taxon>Saprolegniomycetes</taxon>
        <taxon>Saprolegniales</taxon>
        <taxon>Verrucalvaceae</taxon>
        <taxon>Aphanomyces</taxon>
    </lineage>
</organism>
<keyword evidence="1" id="KW-0863">Zinc-finger</keyword>
<evidence type="ECO:0000256" key="2">
    <source>
        <dbReference type="SAM" id="MobiDB-lite"/>
    </source>
</evidence>
<dbReference type="AlphaFoldDB" id="A0A418AK00"/>
<dbReference type="GO" id="GO:0003676">
    <property type="term" value="F:nucleic acid binding"/>
    <property type="evidence" value="ECO:0007669"/>
    <property type="project" value="InterPro"/>
</dbReference>
<sequence>MASIVPAVKLTEQNYRSWKTYFQGRLMSKGLLGTITDPSTTTTDQKQKAMGILIETLDPSQYRHVQDMYEVSLAYDALKTHHEPTTKIDRIEVSKEWAKLTWNPRQESLPDFIHRFDQLTTRLNEVGINETNLNQVVKLLTVMPWEFRHLVDRLLNGASEARMSTVKTELTAEWKAAVKGGALKAPIGYPNEVRALSAGPGGRGDGRGRGGRNGGRGRGRGRNTDSAHTKPGKCHTCGKDGHWQQDCRKKARDENTTVGNGRNARGNQDRQPDSSFNAVYMFSAMEAAPKMEEPQEAEPLFEDPTWNWETRPIRDVLLHGERISVLFNSRHDLEVARLGQFITLNNANTPPWMTHPFLVTQYDVRAFRHVDLNTEIAEEGPHNRPWLSPMAYISFPISVNGLPWADAYQISVRRNQSLAAVIHDRITSNVDLEGSNAAIDFAANSTTTLHANGLKHHIVVDSGALAHMTGAANHLFDTSTCDRRVIVANGRSTVAKTTRKLNIKTSCGKDITLTDVLWIEGMPMTLLSVPALMNADPNVSVQFKNDTCTLLRDQTKVATTYLSPDQRLYVLDGVCSTDRCFNMVKAPERRNKLTPKATLCIMVGYTENMKAYKLFDVENQKMIHGVHVRFLENEFFGEPDLPEQIDENDDSDSENDTPESGQHIPSHTATPPSMIQTAMRRASSTIDTVRRAVDSAVDTFMPTAAPAPGYTPYHATTTRRGTEPDMSVDRPSGSNTRSRATSFDDSWRQTR</sequence>
<feature type="compositionally biased region" description="Polar residues" evidence="2">
    <location>
        <begin position="658"/>
        <end position="686"/>
    </location>
</feature>
<feature type="region of interest" description="Disordered" evidence="2">
    <location>
        <begin position="700"/>
        <end position="751"/>
    </location>
</feature>
<dbReference type="Proteomes" id="UP000285060">
    <property type="component" value="Unassembled WGS sequence"/>
</dbReference>
<evidence type="ECO:0000259" key="3">
    <source>
        <dbReference type="PROSITE" id="PS50158"/>
    </source>
</evidence>
<feature type="compositionally biased region" description="Low complexity" evidence="2">
    <location>
        <begin position="702"/>
        <end position="718"/>
    </location>
</feature>
<feature type="domain" description="CCHC-type" evidence="3">
    <location>
        <begin position="233"/>
        <end position="249"/>
    </location>
</feature>
<evidence type="ECO:0000313" key="5">
    <source>
        <dbReference type="Proteomes" id="UP000285060"/>
    </source>
</evidence>
<dbReference type="InterPro" id="IPR001878">
    <property type="entry name" value="Znf_CCHC"/>
</dbReference>
<feature type="compositionally biased region" description="Polar residues" evidence="2">
    <location>
        <begin position="732"/>
        <end position="744"/>
    </location>
</feature>
<dbReference type="InterPro" id="IPR057670">
    <property type="entry name" value="SH3_retrovirus"/>
</dbReference>
<dbReference type="Pfam" id="PF22936">
    <property type="entry name" value="Pol_BBD"/>
    <property type="match status" value="1"/>
</dbReference>
<dbReference type="GO" id="GO:0008270">
    <property type="term" value="F:zinc ion binding"/>
    <property type="evidence" value="ECO:0007669"/>
    <property type="project" value="UniProtKB-KW"/>
</dbReference>
<dbReference type="Gene3D" id="4.10.60.10">
    <property type="entry name" value="Zinc finger, CCHC-type"/>
    <property type="match status" value="1"/>
</dbReference>
<dbReference type="Pfam" id="PF25597">
    <property type="entry name" value="SH3_retrovirus"/>
    <property type="match status" value="1"/>
</dbReference>
<keyword evidence="1" id="KW-0479">Metal-binding</keyword>
<dbReference type="EMBL" id="QUSY01001591">
    <property type="protein sequence ID" value="RHY24437.1"/>
    <property type="molecule type" value="Genomic_DNA"/>
</dbReference>
<name>A0A418AK00_9STRA</name>
<gene>
    <name evidence="4" type="ORF">DYB32_008852</name>
</gene>
<dbReference type="InterPro" id="IPR036875">
    <property type="entry name" value="Znf_CCHC_sf"/>
</dbReference>
<protein>
    <recommendedName>
        <fullName evidence="3">CCHC-type domain-containing protein</fullName>
    </recommendedName>
</protein>
<dbReference type="PROSITE" id="PS50158">
    <property type="entry name" value="ZF_CCHC"/>
    <property type="match status" value="1"/>
</dbReference>
<dbReference type="Pfam" id="PF14223">
    <property type="entry name" value="Retrotran_gag_2"/>
    <property type="match status" value="1"/>
</dbReference>
<feature type="compositionally biased region" description="Basic and acidic residues" evidence="2">
    <location>
        <begin position="237"/>
        <end position="255"/>
    </location>
</feature>
<comment type="caution">
    <text evidence="4">The sequence shown here is derived from an EMBL/GenBank/DDBJ whole genome shotgun (WGS) entry which is preliminary data.</text>
</comment>
<evidence type="ECO:0000256" key="1">
    <source>
        <dbReference type="PROSITE-ProRule" id="PRU00047"/>
    </source>
</evidence>
<reference evidence="4 5" key="1">
    <citation type="submission" date="2018-08" db="EMBL/GenBank/DDBJ databases">
        <title>Aphanomyces genome sequencing and annotation.</title>
        <authorList>
            <person name="Minardi D."/>
            <person name="Oidtmann B."/>
            <person name="Van Der Giezen M."/>
            <person name="Studholme D.J."/>
        </authorList>
    </citation>
    <scope>NUCLEOTIDE SEQUENCE [LARGE SCALE GENOMIC DNA]</scope>
    <source>
        <strain evidence="4 5">NJM0002</strain>
    </source>
</reference>
<dbReference type="VEuPathDB" id="FungiDB:H310_14879"/>
<accession>A0A418AK00</accession>
<dbReference type="InterPro" id="IPR054722">
    <property type="entry name" value="PolX-like_BBD"/>
</dbReference>
<evidence type="ECO:0000313" key="4">
    <source>
        <dbReference type="EMBL" id="RHY24437.1"/>
    </source>
</evidence>
<proteinExistence type="predicted"/>
<feature type="region of interest" description="Disordered" evidence="2">
    <location>
        <begin position="194"/>
        <end position="274"/>
    </location>
</feature>
<feature type="region of interest" description="Disordered" evidence="2">
    <location>
        <begin position="639"/>
        <end position="686"/>
    </location>
</feature>
<keyword evidence="1" id="KW-0862">Zinc</keyword>
<dbReference type="SUPFAM" id="SSF57756">
    <property type="entry name" value="Retrovirus zinc finger-like domains"/>
    <property type="match status" value="1"/>
</dbReference>
<dbReference type="SMART" id="SM00343">
    <property type="entry name" value="ZnF_C2HC"/>
    <property type="match status" value="1"/>
</dbReference>